<dbReference type="Proteomes" id="UP000257109">
    <property type="component" value="Unassembled WGS sequence"/>
</dbReference>
<dbReference type="OrthoDB" id="4062651at2759"/>
<evidence type="ECO:0000259" key="2">
    <source>
        <dbReference type="Pfam" id="PF19160"/>
    </source>
</evidence>
<organism evidence="3 4">
    <name type="scientific">Mucuna pruriens</name>
    <name type="common">Velvet bean</name>
    <name type="synonym">Dolichos pruriens</name>
    <dbReference type="NCBI Taxonomy" id="157652"/>
    <lineage>
        <taxon>Eukaryota</taxon>
        <taxon>Viridiplantae</taxon>
        <taxon>Streptophyta</taxon>
        <taxon>Embryophyta</taxon>
        <taxon>Tracheophyta</taxon>
        <taxon>Spermatophyta</taxon>
        <taxon>Magnoliopsida</taxon>
        <taxon>eudicotyledons</taxon>
        <taxon>Gunneridae</taxon>
        <taxon>Pentapetalae</taxon>
        <taxon>rosids</taxon>
        <taxon>fabids</taxon>
        <taxon>Fabales</taxon>
        <taxon>Fabaceae</taxon>
        <taxon>Papilionoideae</taxon>
        <taxon>50 kb inversion clade</taxon>
        <taxon>NPAAA clade</taxon>
        <taxon>indigoferoid/millettioid clade</taxon>
        <taxon>Phaseoleae</taxon>
        <taxon>Mucuna</taxon>
    </lineage>
</organism>
<dbReference type="AlphaFoldDB" id="A0A371ETT5"/>
<feature type="transmembrane region" description="Helical" evidence="1">
    <location>
        <begin position="55"/>
        <end position="75"/>
    </location>
</feature>
<protein>
    <recommendedName>
        <fullName evidence="2">SPARK domain-containing protein</fullName>
    </recommendedName>
</protein>
<feature type="domain" description="SPARK" evidence="2">
    <location>
        <begin position="94"/>
        <end position="250"/>
    </location>
</feature>
<feature type="non-terminal residue" evidence="3">
    <location>
        <position position="1"/>
    </location>
</feature>
<dbReference type="Pfam" id="PF19160">
    <property type="entry name" value="SPARK"/>
    <property type="match status" value="1"/>
</dbReference>
<proteinExistence type="predicted"/>
<name>A0A371ETT5_MUCPR</name>
<comment type="caution">
    <text evidence="3">The sequence shown here is derived from an EMBL/GenBank/DDBJ whole genome shotgun (WGS) entry which is preliminary data.</text>
</comment>
<sequence>TRNDVHEEKCHYKCSIPLVLGKNFGCSAINVTLLHNGINLTSDDMKIKTHFSGHLLFAFLFLATFSDCFPLVSAAPNDDSQGQIRFPSLFSLRSTCVLNFNTSQYVAFGECNDVKDDINKWGGDGFPSTLCCRNGLTVLSDALAWQALNSTTGQVFISQDEFERCGQSFHPQQGMSLSSCGFDNLYVGSSRCASFVLQNVRSMQPYQDALDKCSHFDQPFYQSCADCTAAIFSFRDALYDQVVKDTNNTERAICGVAAIVALATAKPSDHLVDKFLRCLPDPRTDKIFNKKWTNESKLHNCYLEYRRLKLYNCEAIYQKYKLCFYGTK</sequence>
<keyword evidence="4" id="KW-1185">Reference proteome</keyword>
<keyword evidence="1" id="KW-1133">Transmembrane helix</keyword>
<evidence type="ECO:0000256" key="1">
    <source>
        <dbReference type="SAM" id="Phobius"/>
    </source>
</evidence>
<reference evidence="3" key="1">
    <citation type="submission" date="2018-05" db="EMBL/GenBank/DDBJ databases">
        <title>Draft genome of Mucuna pruriens seed.</title>
        <authorList>
            <person name="Nnadi N.E."/>
            <person name="Vos R."/>
            <person name="Hasami M.H."/>
            <person name="Devisetty U.K."/>
            <person name="Aguiy J.C."/>
        </authorList>
    </citation>
    <scope>NUCLEOTIDE SEQUENCE [LARGE SCALE GENOMIC DNA]</scope>
    <source>
        <strain evidence="3">JCA_2017</strain>
    </source>
</reference>
<evidence type="ECO:0000313" key="4">
    <source>
        <dbReference type="Proteomes" id="UP000257109"/>
    </source>
</evidence>
<keyword evidence="1" id="KW-0472">Membrane</keyword>
<dbReference type="EMBL" id="QJKJ01012102">
    <property type="protein sequence ID" value="RDX69462.1"/>
    <property type="molecule type" value="Genomic_DNA"/>
</dbReference>
<evidence type="ECO:0000313" key="3">
    <source>
        <dbReference type="EMBL" id="RDX69462.1"/>
    </source>
</evidence>
<dbReference type="InterPro" id="IPR043891">
    <property type="entry name" value="SPARK"/>
</dbReference>
<gene>
    <name evidence="3" type="ORF">CR513_51423</name>
</gene>
<accession>A0A371ETT5</accession>
<keyword evidence="1" id="KW-0812">Transmembrane</keyword>